<feature type="domain" description="RAD51 interacting motif" evidence="2">
    <location>
        <begin position="286"/>
        <end position="323"/>
    </location>
</feature>
<evidence type="ECO:0000313" key="3">
    <source>
        <dbReference type="Ensembl" id="ENSMPUP00000009897.1"/>
    </source>
</evidence>
<dbReference type="STRING" id="9669.ENSMPUP00000009897"/>
<organism evidence="3">
    <name type="scientific">Mustela putorius furo</name>
    <name type="common">European domestic ferret</name>
    <name type="synonym">Mustela furo</name>
    <dbReference type="NCBI Taxonomy" id="9669"/>
    <lineage>
        <taxon>Eukaryota</taxon>
        <taxon>Metazoa</taxon>
        <taxon>Chordata</taxon>
        <taxon>Craniata</taxon>
        <taxon>Vertebrata</taxon>
        <taxon>Euteleostomi</taxon>
        <taxon>Mammalia</taxon>
        <taxon>Eutheria</taxon>
        <taxon>Laurasiatheria</taxon>
        <taxon>Carnivora</taxon>
        <taxon>Caniformia</taxon>
        <taxon>Musteloidea</taxon>
        <taxon>Mustelidae</taxon>
        <taxon>Mustelinae</taxon>
        <taxon>Mustela</taxon>
    </lineage>
</organism>
<feature type="compositionally biased region" description="Low complexity" evidence="1">
    <location>
        <begin position="277"/>
        <end position="294"/>
    </location>
</feature>
<reference evidence="3" key="1">
    <citation type="submission" date="2024-06" db="UniProtKB">
        <authorList>
            <consortium name="Ensembl"/>
        </authorList>
    </citation>
    <scope>IDENTIFICATION</scope>
</reference>
<dbReference type="InParanoid" id="M3YEZ0"/>
<proteinExistence type="predicted"/>
<feature type="compositionally biased region" description="Basic and acidic residues" evidence="1">
    <location>
        <begin position="39"/>
        <end position="68"/>
    </location>
</feature>
<evidence type="ECO:0000259" key="2">
    <source>
        <dbReference type="Pfam" id="PF15696"/>
    </source>
</evidence>
<dbReference type="GeneTree" id="ENSGT00940000153414"/>
<dbReference type="OMA" id="CHRNKKV"/>
<dbReference type="InterPro" id="IPR031419">
    <property type="entry name" value="RAD51_interact"/>
</dbReference>
<feature type="region of interest" description="Disordered" evidence="1">
    <location>
        <begin position="16"/>
        <end position="69"/>
    </location>
</feature>
<dbReference type="EMBL" id="AEYP01111452">
    <property type="status" value="NOT_ANNOTATED_CDS"/>
    <property type="molecule type" value="Genomic_DNA"/>
</dbReference>
<feature type="compositionally biased region" description="Acidic residues" evidence="1">
    <location>
        <begin position="170"/>
        <end position="194"/>
    </location>
</feature>
<dbReference type="PANTHER" id="PTHR15361:SF4">
    <property type="entry name" value="RAD51-ASSOCIATED PROTEIN 1"/>
    <property type="match status" value="1"/>
</dbReference>
<feature type="region of interest" description="Disordered" evidence="1">
    <location>
        <begin position="164"/>
        <end position="301"/>
    </location>
</feature>
<sequence length="326" mass="35278">MVPPVRHKKLVSYSQFENSGSDDDFVSATTPLNKKPRTTPKELMKPKLKNLQKEDIPLQEKTPKKGDELYQPDLDVALALSVKELPAVTIDVGEAQEKKIQAPNKCGSSEIGTMTKAPHLSDCSVASNDLDLDKLTEEDDVCSAQGKRKAASKAVVQQRKILLGGRDGCSADDSEPGGESEDESDFREREDDDANFTLGENKVEEIKKKEVKVKSPVEKKEKKPKSKRDTLEVTSRDSAPAALKSESQPSPKMALSVKRPFGNHYKYANLPAEAGSRKPLSGSSSSSNSSRSPLAGVSVKSPNQSLCLGLSRLAQVKPLHPNAASG</sequence>
<dbReference type="GO" id="GO:0000724">
    <property type="term" value="P:double-strand break repair via homologous recombination"/>
    <property type="evidence" value="ECO:0007669"/>
    <property type="project" value="TreeGrafter"/>
</dbReference>
<dbReference type="HOGENOM" id="CLU_067355_1_0_1"/>
<name>M3YEZ0_MUSPF</name>
<accession>M3YEZ0</accession>
<dbReference type="PANTHER" id="PTHR15361">
    <property type="entry name" value="RAD51/NUKS-INTERACTING PROTEIN"/>
    <property type="match status" value="1"/>
</dbReference>
<evidence type="ECO:0000256" key="1">
    <source>
        <dbReference type="SAM" id="MobiDB-lite"/>
    </source>
</evidence>
<dbReference type="Ensembl" id="ENSMPUT00000010057.1">
    <property type="protein sequence ID" value="ENSMPUP00000009897.1"/>
    <property type="gene ID" value="ENSMPUG00000009972.1"/>
</dbReference>
<dbReference type="Pfam" id="PF15696">
    <property type="entry name" value="RAD51_interact"/>
    <property type="match status" value="1"/>
</dbReference>
<dbReference type="InterPro" id="IPR052003">
    <property type="entry name" value="HR_DNA-Binding_Protein"/>
</dbReference>
<protein>
    <recommendedName>
        <fullName evidence="2">RAD51 interacting motif domain-containing protein</fullName>
    </recommendedName>
</protein>
<dbReference type="GO" id="GO:0036297">
    <property type="term" value="P:interstrand cross-link repair"/>
    <property type="evidence" value="ECO:0007669"/>
    <property type="project" value="TreeGrafter"/>
</dbReference>
<dbReference type="GO" id="GO:0003697">
    <property type="term" value="F:single-stranded DNA binding"/>
    <property type="evidence" value="ECO:0007669"/>
    <property type="project" value="TreeGrafter"/>
</dbReference>
<dbReference type="GO" id="GO:0003690">
    <property type="term" value="F:double-stranded DNA binding"/>
    <property type="evidence" value="ECO:0007669"/>
    <property type="project" value="TreeGrafter"/>
</dbReference>
<dbReference type="eggNOG" id="ENOG502RXRS">
    <property type="taxonomic scope" value="Eukaryota"/>
</dbReference>
<feature type="compositionally biased region" description="Basic and acidic residues" evidence="1">
    <location>
        <begin position="201"/>
        <end position="235"/>
    </location>
</feature>
<dbReference type="AlphaFoldDB" id="M3YEZ0"/>